<feature type="domain" description="Outer membrane protein beta-barrel" evidence="3">
    <location>
        <begin position="16"/>
        <end position="174"/>
    </location>
</feature>
<evidence type="ECO:0000256" key="1">
    <source>
        <dbReference type="ARBA" id="ARBA00022729"/>
    </source>
</evidence>
<proteinExistence type="predicted"/>
<reference evidence="4 5" key="2">
    <citation type="submission" date="2015-01" db="EMBL/GenBank/DDBJ databases">
        <authorList>
            <consortium name="NBRP consortium"/>
            <person name="Sawabe T."/>
            <person name="Meirelles P."/>
            <person name="Feng G."/>
            <person name="Sayaka M."/>
            <person name="Hattori M."/>
            <person name="Ohkuma M."/>
        </authorList>
    </citation>
    <scope>NUCLEOTIDE SEQUENCE [LARGE SCALE GENOMIC DNA]</scope>
    <source>
        <strain evidence="5">JCM 19231</strain>
    </source>
</reference>
<evidence type="ECO:0000256" key="2">
    <source>
        <dbReference type="SAM" id="SignalP"/>
    </source>
</evidence>
<evidence type="ECO:0000313" key="5">
    <source>
        <dbReference type="Proteomes" id="UP000031671"/>
    </source>
</evidence>
<accession>A0A0B8NUT6</accession>
<dbReference type="AlphaFoldDB" id="A0A0B8NUT6"/>
<dbReference type="RefSeq" id="WP_261837029.1">
    <property type="nucleotide sequence ID" value="NZ_AP024882.1"/>
</dbReference>
<dbReference type="InterPro" id="IPR027385">
    <property type="entry name" value="Beta-barrel_OMP"/>
</dbReference>
<keyword evidence="1 2" id="KW-0732">Signal</keyword>
<protein>
    <recommendedName>
        <fullName evidence="3">Outer membrane protein beta-barrel domain-containing protein</fullName>
    </recommendedName>
</protein>
<dbReference type="Gene3D" id="2.40.160.20">
    <property type="match status" value="1"/>
</dbReference>
<dbReference type="Proteomes" id="UP000031671">
    <property type="component" value="Unassembled WGS sequence"/>
</dbReference>
<dbReference type="InterPro" id="IPR011250">
    <property type="entry name" value="OMP/PagP_B-barrel"/>
</dbReference>
<name>A0A0B8NUT6_9VIBR</name>
<sequence>MRNSLIALTAVVAGYAFSPSSHAAGVYDDDGVYFGLGVGFANFDNSMIGDSHDVLVGGILGYQFWDYLAAEIRGYGGTTDDEVQVKYHYSALVRVIWPATPAIKPYLILGYGNTEANYISSTESDSDFVYGLGVSFRNQTPFIFALEWQSLYDEENNGVSVDGYMINTNVYYKF</sequence>
<feature type="signal peptide" evidence="2">
    <location>
        <begin position="1"/>
        <end position="23"/>
    </location>
</feature>
<organism evidence="4 5">
    <name type="scientific">Vibrio ishigakensis</name>
    <dbReference type="NCBI Taxonomy" id="1481914"/>
    <lineage>
        <taxon>Bacteria</taxon>
        <taxon>Pseudomonadati</taxon>
        <taxon>Pseudomonadota</taxon>
        <taxon>Gammaproteobacteria</taxon>
        <taxon>Vibrionales</taxon>
        <taxon>Vibrionaceae</taxon>
        <taxon>Vibrio</taxon>
    </lineage>
</organism>
<feature type="chain" id="PRO_5002136501" description="Outer membrane protein beta-barrel domain-containing protein" evidence="2">
    <location>
        <begin position="24"/>
        <end position="174"/>
    </location>
</feature>
<evidence type="ECO:0000313" key="4">
    <source>
        <dbReference type="EMBL" id="GAM56057.1"/>
    </source>
</evidence>
<evidence type="ECO:0000259" key="3">
    <source>
        <dbReference type="Pfam" id="PF13505"/>
    </source>
</evidence>
<dbReference type="EMBL" id="BBRZ01000023">
    <property type="protein sequence ID" value="GAM56057.1"/>
    <property type="molecule type" value="Genomic_DNA"/>
</dbReference>
<dbReference type="SUPFAM" id="SSF56925">
    <property type="entry name" value="OMPA-like"/>
    <property type="match status" value="1"/>
</dbReference>
<dbReference type="Pfam" id="PF13505">
    <property type="entry name" value="OMP_b-brl"/>
    <property type="match status" value="1"/>
</dbReference>
<gene>
    <name evidence="4" type="ORF">JCM19231_4003</name>
</gene>
<keyword evidence="5" id="KW-1185">Reference proteome</keyword>
<reference evidence="4 5" key="1">
    <citation type="submission" date="2015-01" db="EMBL/GenBank/DDBJ databases">
        <title>Vibrio sp. C1 JCM 19231 whole genome shotgun sequence.</title>
        <authorList>
            <person name="Sawabe T."/>
            <person name="Meirelles P."/>
            <person name="Feng G."/>
            <person name="Sayaka M."/>
            <person name="Hattori M."/>
            <person name="Ohkuma M."/>
        </authorList>
    </citation>
    <scope>NUCLEOTIDE SEQUENCE [LARGE SCALE GENOMIC DNA]</scope>
    <source>
        <strain evidence="5">JCM 19231</strain>
    </source>
</reference>
<comment type="caution">
    <text evidence="4">The sequence shown here is derived from an EMBL/GenBank/DDBJ whole genome shotgun (WGS) entry which is preliminary data.</text>
</comment>